<dbReference type="EMBL" id="JAUTXU010000098">
    <property type="protein sequence ID" value="KAK3708746.1"/>
    <property type="molecule type" value="Genomic_DNA"/>
</dbReference>
<evidence type="ECO:0000313" key="2">
    <source>
        <dbReference type="Proteomes" id="UP001281147"/>
    </source>
</evidence>
<reference evidence="1" key="1">
    <citation type="submission" date="2023-07" db="EMBL/GenBank/DDBJ databases">
        <title>Black Yeasts Isolated from many extreme environments.</title>
        <authorList>
            <person name="Coleine C."/>
            <person name="Stajich J.E."/>
            <person name="Selbmann L."/>
        </authorList>
    </citation>
    <scope>NUCLEOTIDE SEQUENCE</scope>
    <source>
        <strain evidence="1">CCFEE 5714</strain>
    </source>
</reference>
<comment type="caution">
    <text evidence="1">The sequence shown here is derived from an EMBL/GenBank/DDBJ whole genome shotgun (WGS) entry which is preliminary data.</text>
</comment>
<gene>
    <name evidence="1" type="ORF">LTR37_011267</name>
</gene>
<proteinExistence type="predicted"/>
<organism evidence="1 2">
    <name type="scientific">Vermiconidia calcicola</name>
    <dbReference type="NCBI Taxonomy" id="1690605"/>
    <lineage>
        <taxon>Eukaryota</taxon>
        <taxon>Fungi</taxon>
        <taxon>Dikarya</taxon>
        <taxon>Ascomycota</taxon>
        <taxon>Pezizomycotina</taxon>
        <taxon>Dothideomycetes</taxon>
        <taxon>Dothideomycetidae</taxon>
        <taxon>Mycosphaerellales</taxon>
        <taxon>Extremaceae</taxon>
        <taxon>Vermiconidia</taxon>
    </lineage>
</organism>
<protein>
    <submittedName>
        <fullName evidence="1">Uncharacterized protein</fullName>
    </submittedName>
</protein>
<keyword evidence="2" id="KW-1185">Reference proteome</keyword>
<name>A0ACC3N2B9_9PEZI</name>
<evidence type="ECO:0000313" key="1">
    <source>
        <dbReference type="EMBL" id="KAK3708746.1"/>
    </source>
</evidence>
<dbReference type="Proteomes" id="UP001281147">
    <property type="component" value="Unassembled WGS sequence"/>
</dbReference>
<sequence>MPPRKSQRGRDAWITWQARILTTPLHTPTRPSLLSRWARLKEWQKNKQATQARKANRANRRAVWALARILRTIGVPAPFAAPPLANAVALANAAPPGNAVPLANAAPQGDGPPGTNAAATVNNPGTANNPATAQNPATEDATAQNTADDRGEDDSEEEIPLAQKRANQRQQQRAGSGHEGMQNDRNDDDRPHEEDNEEDEGAGGEQVEVGNDDADDADEHNDEEEDGALAGSAKRRRQIPDADDLVLDYLRAKATTAAAAAAADDDDEQSQDSLENIIDETRVPTGTVKVRRDRYAQDYAAQHPPDFESLGWGASWEGVPLGKGGMGVVMLHIRRNAHDAIVDRVAVKDTYVPHNAWTRFDQWDGNAAEPTERTHIEIKCMEVIKDRPGSENCVRIRGTPEVDDARLFYRICMEYCPHKSLQYLIADKKGGYYGTVDNRRIPEPVIWSFFTDLVNACLLLHHGGVDASEAVPGWKSIVHRDIKLDNIWLDAPDIALRFPSYPKARLGDFGLAIRTSDTDLNNPLAYNDDVGTPNWKAPEQLPFVDKDTMQPSPIGRLGGRTNIWGIGAAIIRLMRRDAAPSGPSFGTKIPDMPKLGKGVCAFYSDELCSLVRQCVQFKPNDRPTLRDLKRQIAYLTDPGSVNDLAQGMRDQSCENSDSPLHFAYHQDDYRIESAHTTSSASGQGS</sequence>
<accession>A0ACC3N2B9</accession>